<gene>
    <name evidence="2" type="ORF">GCM10017771_70650</name>
</gene>
<sequence length="66" mass="7183">MLLLATLECVSGSFATQPLERTDLRRPLRDVMTGAGYAQMLLRLGYGPNGPGTPRRPVSDVLDIQP</sequence>
<dbReference type="EMBL" id="BNAT01000033">
    <property type="protein sequence ID" value="GHE49285.1"/>
    <property type="molecule type" value="Genomic_DNA"/>
</dbReference>
<evidence type="ECO:0008006" key="4">
    <source>
        <dbReference type="Google" id="ProtNLM"/>
    </source>
</evidence>
<evidence type="ECO:0000313" key="3">
    <source>
        <dbReference type="Proteomes" id="UP000603227"/>
    </source>
</evidence>
<organism evidence="2 3">
    <name type="scientific">Streptomyces capitiformicae</name>
    <dbReference type="NCBI Taxonomy" id="2014920"/>
    <lineage>
        <taxon>Bacteria</taxon>
        <taxon>Bacillati</taxon>
        <taxon>Actinomycetota</taxon>
        <taxon>Actinomycetes</taxon>
        <taxon>Kitasatosporales</taxon>
        <taxon>Streptomycetaceae</taxon>
        <taxon>Streptomyces</taxon>
    </lineage>
</organism>
<dbReference type="Gene3D" id="3.40.109.10">
    <property type="entry name" value="NADH Oxidase"/>
    <property type="match status" value="1"/>
</dbReference>
<name>A0A919DJM0_9ACTN</name>
<protein>
    <recommendedName>
        <fullName evidence="4">Nitroreductase family protein</fullName>
    </recommendedName>
</protein>
<comment type="caution">
    <text evidence="2">The sequence shown here is derived from an EMBL/GenBank/DDBJ whole genome shotgun (WGS) entry which is preliminary data.</text>
</comment>
<dbReference type="AlphaFoldDB" id="A0A919DJM0"/>
<proteinExistence type="predicted"/>
<accession>A0A919DJM0</accession>
<dbReference type="GO" id="GO:0016491">
    <property type="term" value="F:oxidoreductase activity"/>
    <property type="evidence" value="ECO:0007669"/>
    <property type="project" value="InterPro"/>
</dbReference>
<keyword evidence="3" id="KW-1185">Reference proteome</keyword>
<dbReference type="Proteomes" id="UP000603227">
    <property type="component" value="Unassembled WGS sequence"/>
</dbReference>
<reference evidence="2" key="2">
    <citation type="submission" date="2020-09" db="EMBL/GenBank/DDBJ databases">
        <authorList>
            <person name="Sun Q."/>
            <person name="Zhou Y."/>
        </authorList>
    </citation>
    <scope>NUCLEOTIDE SEQUENCE</scope>
    <source>
        <strain evidence="2">CGMCC 4.7403</strain>
    </source>
</reference>
<evidence type="ECO:0000256" key="1">
    <source>
        <dbReference type="SAM" id="MobiDB-lite"/>
    </source>
</evidence>
<feature type="region of interest" description="Disordered" evidence="1">
    <location>
        <begin position="46"/>
        <end position="66"/>
    </location>
</feature>
<evidence type="ECO:0000313" key="2">
    <source>
        <dbReference type="EMBL" id="GHE49285.1"/>
    </source>
</evidence>
<dbReference type="InterPro" id="IPR000415">
    <property type="entry name" value="Nitroreductase-like"/>
</dbReference>
<reference evidence="2" key="1">
    <citation type="journal article" date="2014" name="Int. J. Syst. Evol. Microbiol.">
        <title>Complete genome sequence of Corynebacterium casei LMG S-19264T (=DSM 44701T), isolated from a smear-ripened cheese.</title>
        <authorList>
            <consortium name="US DOE Joint Genome Institute (JGI-PGF)"/>
            <person name="Walter F."/>
            <person name="Albersmeier A."/>
            <person name="Kalinowski J."/>
            <person name="Ruckert C."/>
        </authorList>
    </citation>
    <scope>NUCLEOTIDE SEQUENCE</scope>
    <source>
        <strain evidence="2">CGMCC 4.7403</strain>
    </source>
</reference>